<dbReference type="EMBL" id="JBBCAQ010000033">
    <property type="protein sequence ID" value="KAK7582623.1"/>
    <property type="molecule type" value="Genomic_DNA"/>
</dbReference>
<keyword evidence="9" id="KW-1185">Reference proteome</keyword>
<comment type="caution">
    <text evidence="8">The sequence shown here is derived from an EMBL/GenBank/DDBJ whole genome shotgun (WGS) entry which is preliminary data.</text>
</comment>
<dbReference type="PANTHER" id="PTHR31386:SF2">
    <property type="entry name" value="SIMILAR TO RIKEN CDNA 2510039O18"/>
    <property type="match status" value="1"/>
</dbReference>
<gene>
    <name evidence="8" type="ORF">V9T40_014068</name>
</gene>
<evidence type="ECO:0000256" key="2">
    <source>
        <dbReference type="ARBA" id="ARBA00022692"/>
    </source>
</evidence>
<keyword evidence="2 7" id="KW-0812">Transmembrane</keyword>
<dbReference type="PANTHER" id="PTHR31386">
    <property type="entry name" value="UNCHARACTERIZED PROTEIN KIAA2013"/>
    <property type="match status" value="1"/>
</dbReference>
<dbReference type="InterPro" id="IPR018795">
    <property type="entry name" value="K2013-like"/>
</dbReference>
<dbReference type="AlphaFoldDB" id="A0AAN9Y333"/>
<feature type="transmembrane region" description="Helical" evidence="7">
    <location>
        <begin position="20"/>
        <end position="42"/>
    </location>
</feature>
<dbReference type="Pfam" id="PF10222">
    <property type="entry name" value="DUF2152"/>
    <property type="match status" value="1"/>
</dbReference>
<evidence type="ECO:0000313" key="8">
    <source>
        <dbReference type="EMBL" id="KAK7582623.1"/>
    </source>
</evidence>
<evidence type="ECO:0000313" key="9">
    <source>
        <dbReference type="Proteomes" id="UP001367676"/>
    </source>
</evidence>
<proteinExistence type="predicted"/>
<keyword evidence="4 7" id="KW-1133">Transmembrane helix</keyword>
<evidence type="ECO:0000256" key="3">
    <source>
        <dbReference type="ARBA" id="ARBA00022729"/>
    </source>
</evidence>
<dbReference type="GO" id="GO:0016020">
    <property type="term" value="C:membrane"/>
    <property type="evidence" value="ECO:0007669"/>
    <property type="project" value="UniProtKB-SubCell"/>
</dbReference>
<evidence type="ECO:0000256" key="5">
    <source>
        <dbReference type="ARBA" id="ARBA00023136"/>
    </source>
</evidence>
<reference evidence="8 9" key="1">
    <citation type="submission" date="2024-03" db="EMBL/GenBank/DDBJ databases">
        <title>Adaptation during the transition from Ophiocordyceps entomopathogen to insect associate is accompanied by gene loss and intensified selection.</title>
        <authorList>
            <person name="Ward C.M."/>
            <person name="Onetto C.A."/>
            <person name="Borneman A.R."/>
        </authorList>
    </citation>
    <scope>NUCLEOTIDE SEQUENCE [LARGE SCALE GENOMIC DNA]</scope>
    <source>
        <strain evidence="8">AWRI1</strain>
        <tissue evidence="8">Single Adult Female</tissue>
    </source>
</reference>
<organism evidence="8 9">
    <name type="scientific">Parthenolecanium corni</name>
    <dbReference type="NCBI Taxonomy" id="536013"/>
    <lineage>
        <taxon>Eukaryota</taxon>
        <taxon>Metazoa</taxon>
        <taxon>Ecdysozoa</taxon>
        <taxon>Arthropoda</taxon>
        <taxon>Hexapoda</taxon>
        <taxon>Insecta</taxon>
        <taxon>Pterygota</taxon>
        <taxon>Neoptera</taxon>
        <taxon>Paraneoptera</taxon>
        <taxon>Hemiptera</taxon>
        <taxon>Sternorrhyncha</taxon>
        <taxon>Coccoidea</taxon>
        <taxon>Coccidae</taxon>
        <taxon>Parthenolecanium</taxon>
    </lineage>
</organism>
<evidence type="ECO:0000256" key="1">
    <source>
        <dbReference type="ARBA" id="ARBA00004479"/>
    </source>
</evidence>
<comment type="subcellular location">
    <subcellularLocation>
        <location evidence="1">Membrane</location>
        <topology evidence="1">Single-pass type I membrane protein</topology>
    </subcellularLocation>
</comment>
<keyword evidence="5 7" id="KW-0472">Membrane</keyword>
<evidence type="ECO:0000256" key="7">
    <source>
        <dbReference type="SAM" id="Phobius"/>
    </source>
</evidence>
<feature type="transmembrane region" description="Helical" evidence="7">
    <location>
        <begin position="568"/>
        <end position="589"/>
    </location>
</feature>
<protein>
    <submittedName>
        <fullName evidence="8">Uncharacterized protein</fullName>
    </submittedName>
</protein>
<evidence type="ECO:0000256" key="4">
    <source>
        <dbReference type="ARBA" id="ARBA00022989"/>
    </source>
</evidence>
<sequence length="617" mass="71158">MDRWVPYYVKVPRWSKRCVLFVILITIFLILFGPSYLRYLFWREVDVRVSTSCDINPLILDLYEEADLANARIHGYPQQDIRQFVLFVGNGYIGLPLNGDFSLYLKSGRTFSLQAPYYPAVKILIPAEYTEQSALHYTNGIAVVDKCYHNNIRVSYTYFAHRTIPSILVQEITIKNAFSEPFVLHLERRGHALWDSAKTRIIKMFNENKNMDEEFTVISGKVLDFSSNKRDNAVAVSVVTNTIPQTIKIPAFKTETFFVFSSVVYLHVTREEFDTAIKENENKAISNMKLALSKSYANLKKIHIDAWNHLWNTGFSISNSKVGGALNGDVINATIYYVLSSTLASYLEETSTLKTKTFVTNSLSYVEGCYGGKHQTLEADNLWGSMETIGEINYIVNLWLLTLEKQGCYNLVQAGADGVIQAMVLSFGSFHFQKQHLEFNMHPSFLHRTYHFRRINYGNQTHVNVTVEVDENDKAMLYVALDRSDKDYYACDGGCLDSPVPLGPQIQQFPVKLTKPFTSILYITSDKQHMEELRHTLHVKEVAEAPAQERTMIIMHKHGHHLGGLPTFFWVAIFTLIVIFHLFLMKLIYNEYWSQDKYKLRTQDSHYKTHTKYRFLQ</sequence>
<dbReference type="Proteomes" id="UP001367676">
    <property type="component" value="Unassembled WGS sequence"/>
</dbReference>
<accession>A0AAN9Y333</accession>
<evidence type="ECO:0000256" key="6">
    <source>
        <dbReference type="ARBA" id="ARBA00023180"/>
    </source>
</evidence>
<keyword evidence="3" id="KW-0732">Signal</keyword>
<keyword evidence="6" id="KW-0325">Glycoprotein</keyword>
<name>A0AAN9Y333_9HEMI</name>